<evidence type="ECO:0000313" key="6">
    <source>
        <dbReference type="EMBL" id="MBO0608922.1"/>
    </source>
</evidence>
<protein>
    <submittedName>
        <fullName evidence="6">RibD family protein</fullName>
    </submittedName>
</protein>
<dbReference type="PANTHER" id="PTHR38011">
    <property type="entry name" value="DIHYDROFOLATE REDUCTASE FAMILY PROTEIN (AFU_ORTHOLOGUE AFUA_8G06820)"/>
    <property type="match status" value="1"/>
</dbReference>
<dbReference type="PANTHER" id="PTHR38011:SF7">
    <property type="entry name" value="2,5-DIAMINO-6-RIBOSYLAMINO-4(3H)-PYRIMIDINONE 5'-PHOSPHATE REDUCTASE"/>
    <property type="match status" value="1"/>
</dbReference>
<comment type="pathway">
    <text evidence="1">Cofactor biosynthesis; riboflavin biosynthesis.</text>
</comment>
<dbReference type="InterPro" id="IPR002734">
    <property type="entry name" value="RibDG_C"/>
</dbReference>
<organism evidence="6 7">
    <name type="scientific">Myceligenerans salitolerans</name>
    <dbReference type="NCBI Taxonomy" id="1230528"/>
    <lineage>
        <taxon>Bacteria</taxon>
        <taxon>Bacillati</taxon>
        <taxon>Actinomycetota</taxon>
        <taxon>Actinomycetes</taxon>
        <taxon>Micrococcales</taxon>
        <taxon>Promicromonosporaceae</taxon>
        <taxon>Myceligenerans</taxon>
    </lineage>
</organism>
<feature type="domain" description="Bacterial bifunctional deaminase-reductase C-terminal" evidence="5">
    <location>
        <begin position="4"/>
        <end position="210"/>
    </location>
</feature>
<dbReference type="Pfam" id="PF01872">
    <property type="entry name" value="RibD_C"/>
    <property type="match status" value="1"/>
</dbReference>
<dbReference type="InterPro" id="IPR050765">
    <property type="entry name" value="Riboflavin_Biosynth_HTPR"/>
</dbReference>
<comment type="caution">
    <text evidence="6">The sequence shown here is derived from an EMBL/GenBank/DDBJ whole genome shotgun (WGS) entry which is preliminary data.</text>
</comment>
<accession>A0ABS3I7F3</accession>
<dbReference type="SUPFAM" id="SSF53597">
    <property type="entry name" value="Dihydrofolate reductase-like"/>
    <property type="match status" value="1"/>
</dbReference>
<keyword evidence="2" id="KW-0521">NADP</keyword>
<dbReference type="InterPro" id="IPR024072">
    <property type="entry name" value="DHFR-like_dom_sf"/>
</dbReference>
<sequence>MPRPHVLLSVAASIDGYIDDVGTERLLLSDDADLDRVDAVRAGMDAILVGAGTIRADDPRLEVRSAERRARRSAGARPATPVKVTVTAGGDLDPGARFFTGDTDKIVYTTDAAVGGLRTRLGSVADVVPLGPVVDPAVLLADLTTRSIERLMVEGGGAVHTLFLTAGLVDELHLVVAPFFVGDAAAPRFTGPGVFPHGPARPLTLLEARPMGDLVLLRYAPVPAGGAGGAAGGAREPRPRGPVSASAPGGATGTGVVA</sequence>
<keyword evidence="7" id="KW-1185">Reference proteome</keyword>
<feature type="compositionally biased region" description="Low complexity" evidence="4">
    <location>
        <begin position="241"/>
        <end position="258"/>
    </location>
</feature>
<evidence type="ECO:0000256" key="3">
    <source>
        <dbReference type="ARBA" id="ARBA00023002"/>
    </source>
</evidence>
<keyword evidence="3" id="KW-0560">Oxidoreductase</keyword>
<name>A0ABS3I7F3_9MICO</name>
<dbReference type="Gene3D" id="3.40.430.10">
    <property type="entry name" value="Dihydrofolate Reductase, subunit A"/>
    <property type="match status" value="1"/>
</dbReference>
<gene>
    <name evidence="6" type="ORF">J0911_07740</name>
</gene>
<evidence type="ECO:0000256" key="2">
    <source>
        <dbReference type="ARBA" id="ARBA00022857"/>
    </source>
</evidence>
<evidence type="ECO:0000313" key="7">
    <source>
        <dbReference type="Proteomes" id="UP000664617"/>
    </source>
</evidence>
<dbReference type="RefSeq" id="WP_207274884.1">
    <property type="nucleotide sequence ID" value="NZ_JAFMPK010000029.1"/>
</dbReference>
<proteinExistence type="predicted"/>
<evidence type="ECO:0000256" key="1">
    <source>
        <dbReference type="ARBA" id="ARBA00005104"/>
    </source>
</evidence>
<evidence type="ECO:0000259" key="5">
    <source>
        <dbReference type="Pfam" id="PF01872"/>
    </source>
</evidence>
<dbReference type="Proteomes" id="UP000664617">
    <property type="component" value="Unassembled WGS sequence"/>
</dbReference>
<dbReference type="EMBL" id="JAFMPK010000029">
    <property type="protein sequence ID" value="MBO0608922.1"/>
    <property type="molecule type" value="Genomic_DNA"/>
</dbReference>
<evidence type="ECO:0000256" key="4">
    <source>
        <dbReference type="SAM" id="MobiDB-lite"/>
    </source>
</evidence>
<reference evidence="7" key="1">
    <citation type="submission" date="2023-07" db="EMBL/GenBank/DDBJ databases">
        <title>Myceligenerans salitolerans sp. nov., a halotolerant actinomycete isolated from a salt lake in Xinjiang, China.</title>
        <authorList>
            <person name="Guan T."/>
        </authorList>
    </citation>
    <scope>NUCLEOTIDE SEQUENCE [LARGE SCALE GENOMIC DNA]</scope>
    <source>
        <strain evidence="7">XHU 5031</strain>
    </source>
</reference>
<feature type="region of interest" description="Disordered" evidence="4">
    <location>
        <begin position="227"/>
        <end position="258"/>
    </location>
</feature>